<dbReference type="InterPro" id="IPR011109">
    <property type="entry name" value="DNA_bind_recombinase_dom"/>
</dbReference>
<feature type="domain" description="Resolvase/invertase-type recombinase catalytic" evidence="2">
    <location>
        <begin position="12"/>
        <end position="159"/>
    </location>
</feature>
<feature type="coiled-coil region" evidence="1">
    <location>
        <begin position="415"/>
        <end position="465"/>
    </location>
</feature>
<dbReference type="Pfam" id="PF00239">
    <property type="entry name" value="Resolvase"/>
    <property type="match status" value="1"/>
</dbReference>
<evidence type="ECO:0000313" key="4">
    <source>
        <dbReference type="EMBL" id="MBM0108613.1"/>
    </source>
</evidence>
<evidence type="ECO:0000313" key="5">
    <source>
        <dbReference type="Proteomes" id="UP000661077"/>
    </source>
</evidence>
<organism evidence="4 5">
    <name type="scientific">Steroidobacter gossypii</name>
    <dbReference type="NCBI Taxonomy" id="2805490"/>
    <lineage>
        <taxon>Bacteria</taxon>
        <taxon>Pseudomonadati</taxon>
        <taxon>Pseudomonadota</taxon>
        <taxon>Gammaproteobacteria</taxon>
        <taxon>Steroidobacterales</taxon>
        <taxon>Steroidobacteraceae</taxon>
        <taxon>Steroidobacter</taxon>
    </lineage>
</organism>
<dbReference type="EMBL" id="JAEVLS010000009">
    <property type="protein sequence ID" value="MBM0108613.1"/>
    <property type="molecule type" value="Genomic_DNA"/>
</dbReference>
<dbReference type="Pfam" id="PF13408">
    <property type="entry name" value="Zn_ribbon_recom"/>
    <property type="match status" value="1"/>
</dbReference>
<keyword evidence="1" id="KW-0175">Coiled coil</keyword>
<feature type="domain" description="Recombinase" evidence="3">
    <location>
        <begin position="166"/>
        <end position="318"/>
    </location>
</feature>
<proteinExistence type="predicted"/>
<dbReference type="InterPro" id="IPR006119">
    <property type="entry name" value="Resolv_N"/>
</dbReference>
<name>A0ABS1X5V8_9GAMM</name>
<dbReference type="InterPro" id="IPR050639">
    <property type="entry name" value="SSR_resolvase"/>
</dbReference>
<dbReference type="Proteomes" id="UP000661077">
    <property type="component" value="Unassembled WGS sequence"/>
</dbReference>
<evidence type="ECO:0000259" key="2">
    <source>
        <dbReference type="PROSITE" id="PS51736"/>
    </source>
</evidence>
<dbReference type="Gene3D" id="3.40.50.1390">
    <property type="entry name" value="Resolvase, N-terminal catalytic domain"/>
    <property type="match status" value="1"/>
</dbReference>
<dbReference type="PANTHER" id="PTHR30461:SF23">
    <property type="entry name" value="DNA RECOMBINASE-RELATED"/>
    <property type="match status" value="1"/>
</dbReference>
<keyword evidence="5" id="KW-1185">Reference proteome</keyword>
<dbReference type="PROSITE" id="PS51737">
    <property type="entry name" value="RECOMBINASE_DNA_BIND"/>
    <property type="match status" value="1"/>
</dbReference>
<dbReference type="Gene3D" id="3.90.1750.20">
    <property type="entry name" value="Putative Large Serine Recombinase, Chain B, Domain 2"/>
    <property type="match status" value="1"/>
</dbReference>
<accession>A0ABS1X5V8</accession>
<dbReference type="Pfam" id="PF07508">
    <property type="entry name" value="Recombinase"/>
    <property type="match status" value="1"/>
</dbReference>
<dbReference type="SMART" id="SM00857">
    <property type="entry name" value="Resolvase"/>
    <property type="match status" value="1"/>
</dbReference>
<dbReference type="InterPro" id="IPR038109">
    <property type="entry name" value="DNA_bind_recomb_sf"/>
</dbReference>
<dbReference type="InterPro" id="IPR036162">
    <property type="entry name" value="Resolvase-like_N_sf"/>
</dbReference>
<dbReference type="InterPro" id="IPR025827">
    <property type="entry name" value="Zn_ribbon_recom_dom"/>
</dbReference>
<reference evidence="4 5" key="1">
    <citation type="journal article" date="2021" name="Int. J. Syst. Evol. Microbiol.">
        <title>Steroidobacter gossypii sp. nov., isolated from soil of cotton cropping field.</title>
        <authorList>
            <person name="Huang R."/>
            <person name="Yang S."/>
            <person name="Zhen C."/>
            <person name="Liu W."/>
        </authorList>
    </citation>
    <scope>NUCLEOTIDE SEQUENCE [LARGE SCALE GENOMIC DNA]</scope>
    <source>
        <strain evidence="4 5">S1-65</strain>
    </source>
</reference>
<evidence type="ECO:0000256" key="1">
    <source>
        <dbReference type="SAM" id="Coils"/>
    </source>
</evidence>
<dbReference type="PROSITE" id="PS51736">
    <property type="entry name" value="RECOMBINASES_3"/>
    <property type="match status" value="1"/>
</dbReference>
<gene>
    <name evidence="4" type="ORF">JM946_28100</name>
</gene>
<protein>
    <submittedName>
        <fullName evidence="4">Recombinase family protein</fullName>
    </submittedName>
</protein>
<sequence length="549" mass="62129">MVAVRSVISAPKVALYARYSSDQQRAASIEDQFRNCRRKADAENWCIAETYADEAMSGADSNRPQYQAMLAAANRREFDVLLIDDLSRLSRDQVESERVIRRLEFLGIRIVAVTDGYDSETKSATRKIQRGVKNLINEMRLDELREQVHRGLTGQAMKNYWCGGRPYGYRLKPILDPTQKDAYGESARIGTVLEIDSDQAAVISEIFESYARGISYFSIARSLNERGVASPGSTWKRKVRRCRGWVASAVRVILRNPLYTGLVRWNVSQFVRDPDTGKHKRCRRSEKEWVRHRDESLRIVSDDLFERVREGMERHASNDKRLKSGGKSKFLLSGLLYCATCGANYVMGDGYKYACSSYLHGRACSNAVRVRRDKAEAVILGGIHEQLRDPDRVTLMVAEMQKHLTQLLREHAARSHEAPQELKELEARLDRLRRRLKDGDPDMTTDELQAAIERAEAKHRQLQRGLQGGDVGRVLEAVPRAAELCDERITLGLSGDAKASEEARLVLRELIPDRIRLSPKPDGSLWAHSAIHPAALLLAAGYRGRGDRI</sequence>
<comment type="caution">
    <text evidence="4">The sequence shown here is derived from an EMBL/GenBank/DDBJ whole genome shotgun (WGS) entry which is preliminary data.</text>
</comment>
<dbReference type="PANTHER" id="PTHR30461">
    <property type="entry name" value="DNA-INVERTASE FROM LAMBDOID PROPHAGE"/>
    <property type="match status" value="1"/>
</dbReference>
<evidence type="ECO:0000259" key="3">
    <source>
        <dbReference type="PROSITE" id="PS51737"/>
    </source>
</evidence>
<dbReference type="CDD" id="cd00338">
    <property type="entry name" value="Ser_Recombinase"/>
    <property type="match status" value="1"/>
</dbReference>
<dbReference type="RefSeq" id="WP_203170787.1">
    <property type="nucleotide sequence ID" value="NZ_JAEVLS010000009.1"/>
</dbReference>
<dbReference type="SUPFAM" id="SSF53041">
    <property type="entry name" value="Resolvase-like"/>
    <property type="match status" value="1"/>
</dbReference>